<evidence type="ECO:0000313" key="2">
    <source>
        <dbReference type="Proteomes" id="UP000001819"/>
    </source>
</evidence>
<evidence type="ECO:0000313" key="3">
    <source>
        <dbReference type="RefSeq" id="XP_015040071.1"/>
    </source>
</evidence>
<protein>
    <submittedName>
        <fullName evidence="3">Uncharacterized protein</fullName>
    </submittedName>
</protein>
<dbReference type="Bgee" id="FBgn0245703">
    <property type="expression patterns" value="Expressed in male reproductive system and 1 other cell type or tissue"/>
</dbReference>
<reference evidence="3" key="2">
    <citation type="submission" date="2025-08" db="UniProtKB">
        <authorList>
            <consortium name="RefSeq"/>
        </authorList>
    </citation>
    <scope>IDENTIFICATION</scope>
    <source>
        <strain evidence="3">MV-25-SWS-2005</strain>
        <tissue evidence="3">Whole body</tissue>
    </source>
</reference>
<sequence length="194" mass="22352">MQHTLIHCLLLALLAVLLLSTRAYARRLPPPEVLSFKGEQEMVIPQSAIAIAAPTAITTATATAAETDVEYTRANSTSSREIKKESTNLVAREATEGAPALKNIRRDKRELLVDTPYDFHTTHLFCDFDMRGRHRLIPYMPNHCIWVWNNKYVHEGFYRLYKMYQLEAFSFGQYALRLFQIEYENYQPDLPNGP</sequence>
<gene>
    <name evidence="3" type="primary">LOC117183172</name>
</gene>
<proteinExistence type="predicted"/>
<feature type="chain" id="PRO_5026280392" evidence="1">
    <location>
        <begin position="26"/>
        <end position="194"/>
    </location>
</feature>
<feature type="signal peptide" evidence="1">
    <location>
        <begin position="1"/>
        <end position="25"/>
    </location>
</feature>
<dbReference type="KEGG" id="dpo:117183172"/>
<dbReference type="AlphaFoldDB" id="A0A6I8VFJ1"/>
<reference evidence="2" key="1">
    <citation type="submission" date="2024-06" db="UniProtKB">
        <authorList>
            <consortium name="RefSeq"/>
        </authorList>
    </citation>
    <scope>NUCLEOTIDE SEQUENCE [LARGE SCALE GENOMIC DNA]</scope>
    <source>
        <strain evidence="2">MV2-25</strain>
    </source>
</reference>
<dbReference type="RefSeq" id="XP_015040071.1">
    <property type="nucleotide sequence ID" value="XM_015184585.2"/>
</dbReference>
<organism evidence="2 3">
    <name type="scientific">Drosophila pseudoobscura pseudoobscura</name>
    <name type="common">Fruit fly</name>
    <dbReference type="NCBI Taxonomy" id="46245"/>
    <lineage>
        <taxon>Eukaryota</taxon>
        <taxon>Metazoa</taxon>
        <taxon>Ecdysozoa</taxon>
        <taxon>Arthropoda</taxon>
        <taxon>Hexapoda</taxon>
        <taxon>Insecta</taxon>
        <taxon>Pterygota</taxon>
        <taxon>Neoptera</taxon>
        <taxon>Endopterygota</taxon>
        <taxon>Diptera</taxon>
        <taxon>Brachycera</taxon>
        <taxon>Muscomorpha</taxon>
        <taxon>Ephydroidea</taxon>
        <taxon>Drosophilidae</taxon>
        <taxon>Drosophila</taxon>
        <taxon>Sophophora</taxon>
    </lineage>
</organism>
<dbReference type="InterPro" id="IPR031931">
    <property type="entry name" value="DUF4768"/>
</dbReference>
<dbReference type="InParanoid" id="A0A6I8VFJ1"/>
<dbReference type="Proteomes" id="UP000001819">
    <property type="component" value="Chromosome 3"/>
</dbReference>
<accession>A0A6I8VFJ1</accession>
<keyword evidence="2" id="KW-1185">Reference proteome</keyword>
<dbReference type="Pfam" id="PF15989">
    <property type="entry name" value="DUF4768"/>
    <property type="match status" value="1"/>
</dbReference>
<name>A0A6I8VFJ1_DROPS</name>
<evidence type="ECO:0000256" key="1">
    <source>
        <dbReference type="SAM" id="SignalP"/>
    </source>
</evidence>
<keyword evidence="1" id="KW-0732">Signal</keyword>
<dbReference type="GeneID" id="117183172"/>